<dbReference type="EMBL" id="JANRMS010000217">
    <property type="protein sequence ID" value="KAJ3543996.1"/>
    <property type="molecule type" value="Genomic_DNA"/>
</dbReference>
<gene>
    <name evidence="1" type="ORF">NM208_g3276</name>
</gene>
<accession>A0ACC1SQ23</accession>
<organism evidence="1 2">
    <name type="scientific">Fusarium decemcellulare</name>
    <dbReference type="NCBI Taxonomy" id="57161"/>
    <lineage>
        <taxon>Eukaryota</taxon>
        <taxon>Fungi</taxon>
        <taxon>Dikarya</taxon>
        <taxon>Ascomycota</taxon>
        <taxon>Pezizomycotina</taxon>
        <taxon>Sordariomycetes</taxon>
        <taxon>Hypocreomycetidae</taxon>
        <taxon>Hypocreales</taxon>
        <taxon>Nectriaceae</taxon>
        <taxon>Fusarium</taxon>
        <taxon>Fusarium decemcellulare species complex</taxon>
    </lineage>
</organism>
<name>A0ACC1SQ23_9HYPO</name>
<sequence>MACCYIAAFCIGQLVKACQFLDLDNSIRYNEDKSDLQYPDKPRAACAEGKSIVLSLSGMTCSACSNSVEKALNKHPDVDRARVSLALQQATVIGKSQSLDRESIKRAVVDLGYGVELGPRSPKEIIDVLRSKEEIIRLKSSFSQLAQCASIIQVVSLLLSKFGRNRLPSFILFIVHLFCASLVLFAQHRYISWIHVDGWKWVRGGQPNMNTLISSSISLGTLFSFVDLLARGPVNATPYYSTVIGLALVVVSGRYLETMSRRTASEDLIRVYQPLLEDQYAKMYSTGQHVPQSFLRPGDEIVIEPFSTIPCDCYVTLGSSSVNQAIVTGESMPIKKSVGDFLLGGTRNLGDELVCVVHKEQGSSFYAQLVQSAVEASGSKADDFQYLDIMMNYFVIIVMSLAVFVPLKDVYWSTSSLDYESLRLAITRSMTILTCACPCALGLAIPSAVVAAANVASQKGIVLTKGFATIQKLCSTQSIVFDKTGTLTRATLDVSSFQTSKRWSLHTTDFWTYICAVEEHTVTTHPLGRAVFSAGVTHLDEPWLESKAQVRTESVVSEPGKGVSGDVSIGQQPWQHVTIGSLRYLQSCGIFDLPEQPQQADYGVIAVHVGIDYAYAGTLLITDVVREDAEATIRQLSKMGYENNLLTGDVSESAQRVSREIHIPVLASEATPQDKLSFIKRLQKDGGVVAMVGDGLNDAPSLSAADVGIALYHEAATPTVGASVVILNSRLDSIPILLKIAKQTVQQIRFNLAWVFGYNSLALSMAAGFINPFGIVLTPIFETGSYSDLTIVCGTDRHEVHKAIICPRSDFFAAACDSICQESQSGVINLPEDDPLTVKLMLHYLYHQDYSHEPPESTEASGPCLAPIIPVHVDTARDLSPRMKKRIRGTIRPPTPPPMPTTMPNLSIHVKVYALAEKYAIEDLKAVALKKFRTEAREHWQSQEFIDAIQEVYMSTVESDRGLRDVLVGIICRHMEMLDRPSFQDAVREHRANEQRFLIAVGGTSGIGESTAREFVRYAASPRVYLVGRSREQANRIENEFQRLNPSSRVQFIQSDVSQLRNVDKLCEQIKTQEKKINFLFLTAGIFHMRGREETTEGLDRKIALDFYSRLRFTENLLPLLRRASVPTRAESSGESTPSLARVVSVLGGGNENPIDSSDLSLKDNYTLSASTKHAVVMNTLSFEHLSSAPENSGIAFFHTRPGMVKTNGDRELGSLFKLVLIAVNLFFKPWITPVQECGERHLWALTSNTFTGGHLYLLGQRSELVENTKILNRMRDEGLSDEVWAHTREVFAKICNDKHGKY</sequence>
<protein>
    <submittedName>
        <fullName evidence="1">Uncharacterized protein</fullName>
    </submittedName>
</protein>
<evidence type="ECO:0000313" key="2">
    <source>
        <dbReference type="Proteomes" id="UP001148629"/>
    </source>
</evidence>
<dbReference type="Proteomes" id="UP001148629">
    <property type="component" value="Unassembled WGS sequence"/>
</dbReference>
<comment type="caution">
    <text evidence="1">The sequence shown here is derived from an EMBL/GenBank/DDBJ whole genome shotgun (WGS) entry which is preliminary data.</text>
</comment>
<reference evidence="1" key="1">
    <citation type="submission" date="2022-08" db="EMBL/GenBank/DDBJ databases">
        <title>Genome Sequence of Fusarium decemcellulare.</title>
        <authorList>
            <person name="Buettner E."/>
        </authorList>
    </citation>
    <scope>NUCLEOTIDE SEQUENCE</scope>
    <source>
        <strain evidence="1">Babe19</strain>
    </source>
</reference>
<keyword evidence="2" id="KW-1185">Reference proteome</keyword>
<proteinExistence type="predicted"/>
<evidence type="ECO:0000313" key="1">
    <source>
        <dbReference type="EMBL" id="KAJ3543996.1"/>
    </source>
</evidence>